<dbReference type="AlphaFoldDB" id="A0A1W1VFK2"/>
<protein>
    <submittedName>
        <fullName evidence="2">Uncharacterized protein</fullName>
    </submittedName>
</protein>
<feature type="region of interest" description="Disordered" evidence="1">
    <location>
        <begin position="1"/>
        <end position="26"/>
    </location>
</feature>
<dbReference type="OrthoDB" id="7342392at2"/>
<name>A0A1W1VFK2_9DEIO</name>
<proteinExistence type="predicted"/>
<dbReference type="STRING" id="695939.SAMN00790413_01397"/>
<dbReference type="RefSeq" id="WP_084048871.1">
    <property type="nucleotide sequence ID" value="NZ_FWWU01000009.1"/>
</dbReference>
<accession>A0A1W1VFK2</accession>
<sequence length="152" mass="16513">MPQPVVGHPPCLDGSSGGPGRSQEALFGTFHPARSGDQHFDHHMAERMRHTPVLSGRTNFLDKLECWTGVANGSRAGAGRRETARGFRLDTGGLRSAELGRGAGTPVWSGSPTPPGKSRRSSRRWGAKLLRLLGVCAEITCWRTARWTNITR</sequence>
<feature type="region of interest" description="Disordered" evidence="1">
    <location>
        <begin position="95"/>
        <end position="123"/>
    </location>
</feature>
<organism evidence="2 3">
    <name type="scientific">Deinococcus hopiensis KR-140</name>
    <dbReference type="NCBI Taxonomy" id="695939"/>
    <lineage>
        <taxon>Bacteria</taxon>
        <taxon>Thermotogati</taxon>
        <taxon>Deinococcota</taxon>
        <taxon>Deinococci</taxon>
        <taxon>Deinococcales</taxon>
        <taxon>Deinococcaceae</taxon>
        <taxon>Deinococcus</taxon>
    </lineage>
</organism>
<evidence type="ECO:0000313" key="3">
    <source>
        <dbReference type="Proteomes" id="UP000192582"/>
    </source>
</evidence>
<keyword evidence="3" id="KW-1185">Reference proteome</keyword>
<gene>
    <name evidence="2" type="ORF">SAMN00790413_01397</name>
</gene>
<dbReference type="Proteomes" id="UP000192582">
    <property type="component" value="Unassembled WGS sequence"/>
</dbReference>
<evidence type="ECO:0000313" key="2">
    <source>
        <dbReference type="EMBL" id="SMB91993.1"/>
    </source>
</evidence>
<evidence type="ECO:0000256" key="1">
    <source>
        <dbReference type="SAM" id="MobiDB-lite"/>
    </source>
</evidence>
<dbReference type="EMBL" id="FWWU01000009">
    <property type="protein sequence ID" value="SMB91993.1"/>
    <property type="molecule type" value="Genomic_DNA"/>
</dbReference>
<reference evidence="2 3" key="1">
    <citation type="submission" date="2017-04" db="EMBL/GenBank/DDBJ databases">
        <authorList>
            <person name="Afonso C.L."/>
            <person name="Miller P.J."/>
            <person name="Scott M.A."/>
            <person name="Spackman E."/>
            <person name="Goraichik I."/>
            <person name="Dimitrov K.M."/>
            <person name="Suarez D.L."/>
            <person name="Swayne D.E."/>
        </authorList>
    </citation>
    <scope>NUCLEOTIDE SEQUENCE [LARGE SCALE GENOMIC DNA]</scope>
    <source>
        <strain evidence="2 3">KR-140</strain>
    </source>
</reference>